<reference evidence="1" key="1">
    <citation type="submission" date="2020-01" db="EMBL/GenBank/DDBJ databases">
        <authorList>
            <person name="Chen W.-M."/>
        </authorList>
    </citation>
    <scope>NUCLEOTIDE SEQUENCE</scope>
    <source>
        <strain evidence="1">CYK-10</strain>
    </source>
</reference>
<sequence>MAVEVKKKADPDRLLSCRKLPIRYLFIPKCGCTFVKNLIWRLDHGQTFHNPKRIHDVMDDFVRASAFGLTQDAIRAEEHAFTILRNPVDRFLSLYFDKVVGSGWTKYVPLRATLQKYGLNVDATTAEEHRRNCMIMIDWLEVNLTGENDLPREAHWTPQWYRSDIMKGFDLKLLTLTNLDQRMEMLLSDLVPDIGAVMAEMERYATNSKDKKEAVLDQKVKARINQVYRRDREIFEKLKDTWRDTKPARMQDIPRASLVL</sequence>
<evidence type="ECO:0000313" key="1">
    <source>
        <dbReference type="EMBL" id="NBZ88390.1"/>
    </source>
</evidence>
<dbReference type="AlphaFoldDB" id="A0AAE4YEG0"/>
<proteinExistence type="predicted"/>
<dbReference type="SUPFAM" id="SSF52540">
    <property type="entry name" value="P-loop containing nucleoside triphosphate hydrolases"/>
    <property type="match status" value="1"/>
</dbReference>
<dbReference type="Pfam" id="PF03567">
    <property type="entry name" value="Sulfotransfer_2"/>
    <property type="match status" value="1"/>
</dbReference>
<organism evidence="1 2">
    <name type="scientific">Stagnihabitans tardus</name>
    <dbReference type="NCBI Taxonomy" id="2699202"/>
    <lineage>
        <taxon>Bacteria</taxon>
        <taxon>Pseudomonadati</taxon>
        <taxon>Pseudomonadota</taxon>
        <taxon>Alphaproteobacteria</taxon>
        <taxon>Rhodobacterales</taxon>
        <taxon>Paracoccaceae</taxon>
        <taxon>Stagnihabitans</taxon>
    </lineage>
</organism>
<dbReference type="Gene3D" id="3.40.50.300">
    <property type="entry name" value="P-loop containing nucleotide triphosphate hydrolases"/>
    <property type="match status" value="1"/>
</dbReference>
<comment type="caution">
    <text evidence="1">The sequence shown here is derived from an EMBL/GenBank/DDBJ whole genome shotgun (WGS) entry which is preliminary data.</text>
</comment>
<accession>A0AAE4YEG0</accession>
<keyword evidence="2" id="KW-1185">Reference proteome</keyword>
<dbReference type="EMBL" id="JAABNR010000011">
    <property type="protein sequence ID" value="NBZ88390.1"/>
    <property type="molecule type" value="Genomic_DNA"/>
</dbReference>
<dbReference type="GO" id="GO:0016020">
    <property type="term" value="C:membrane"/>
    <property type="evidence" value="ECO:0007669"/>
    <property type="project" value="InterPro"/>
</dbReference>
<gene>
    <name evidence="1" type="ORF">GV832_12430</name>
</gene>
<dbReference type="InterPro" id="IPR027417">
    <property type="entry name" value="P-loop_NTPase"/>
</dbReference>
<evidence type="ECO:0000313" key="2">
    <source>
        <dbReference type="Proteomes" id="UP001193501"/>
    </source>
</evidence>
<dbReference type="Proteomes" id="UP001193501">
    <property type="component" value="Unassembled WGS sequence"/>
</dbReference>
<name>A0AAE4YEG0_9RHOB</name>
<dbReference type="RefSeq" id="WP_168775211.1">
    <property type="nucleotide sequence ID" value="NZ_JAABNR010000011.1"/>
</dbReference>
<dbReference type="InterPro" id="IPR005331">
    <property type="entry name" value="Sulfotransferase"/>
</dbReference>
<dbReference type="GO" id="GO:0008146">
    <property type="term" value="F:sulfotransferase activity"/>
    <property type="evidence" value="ECO:0007669"/>
    <property type="project" value="InterPro"/>
</dbReference>
<protein>
    <submittedName>
        <fullName evidence="1">Sulfotransferase family 2 domain-containing protein</fullName>
    </submittedName>
</protein>